<dbReference type="GO" id="GO:0008236">
    <property type="term" value="F:serine-type peptidase activity"/>
    <property type="evidence" value="ECO:0007669"/>
    <property type="project" value="UniProtKB-KW"/>
</dbReference>
<dbReference type="InterPro" id="IPR047272">
    <property type="entry name" value="S49_SppA_C"/>
</dbReference>
<dbReference type="CDD" id="cd07023">
    <property type="entry name" value="S49_Sppa_N_C"/>
    <property type="match status" value="1"/>
</dbReference>
<dbReference type="eggNOG" id="arCOG01311">
    <property type="taxonomic scope" value="Archaea"/>
</dbReference>
<keyword evidence="2" id="KW-0645">Protease</keyword>
<dbReference type="SUPFAM" id="SSF52096">
    <property type="entry name" value="ClpP/crotonase"/>
    <property type="match status" value="1"/>
</dbReference>
<dbReference type="Pfam" id="PF01343">
    <property type="entry name" value="Peptidase_S49"/>
    <property type="match status" value="2"/>
</dbReference>
<feature type="region of interest" description="Disordered" evidence="5">
    <location>
        <begin position="138"/>
        <end position="173"/>
    </location>
</feature>
<dbReference type="AlphaFoldDB" id="W0JQT1"/>
<evidence type="ECO:0000256" key="3">
    <source>
        <dbReference type="ARBA" id="ARBA00022801"/>
    </source>
</evidence>
<dbReference type="GO" id="GO:0006508">
    <property type="term" value="P:proteolysis"/>
    <property type="evidence" value="ECO:0007669"/>
    <property type="project" value="UniProtKB-KW"/>
</dbReference>
<dbReference type="Proteomes" id="UP000019024">
    <property type="component" value="Chromosome"/>
</dbReference>
<evidence type="ECO:0000313" key="8">
    <source>
        <dbReference type="Proteomes" id="UP000019024"/>
    </source>
</evidence>
<accession>W0JQT1</accession>
<dbReference type="PANTHER" id="PTHR42987:SF4">
    <property type="entry name" value="PROTEASE SOHB-RELATED"/>
    <property type="match status" value="1"/>
</dbReference>
<dbReference type="Gene3D" id="3.90.226.10">
    <property type="entry name" value="2-enoyl-CoA Hydratase, Chain A, domain 1"/>
    <property type="match status" value="1"/>
</dbReference>
<dbReference type="HOGENOM" id="CLU_076515_0_0_2"/>
<feature type="domain" description="Peptidase S49" evidence="6">
    <location>
        <begin position="105"/>
        <end position="147"/>
    </location>
</feature>
<evidence type="ECO:0000256" key="1">
    <source>
        <dbReference type="ARBA" id="ARBA00008683"/>
    </source>
</evidence>
<organism evidence="7 8">
    <name type="scientific">Halostagnicola larsenii XH-48</name>
    <dbReference type="NCBI Taxonomy" id="797299"/>
    <lineage>
        <taxon>Archaea</taxon>
        <taxon>Methanobacteriati</taxon>
        <taxon>Methanobacteriota</taxon>
        <taxon>Stenosarchaea group</taxon>
        <taxon>Halobacteria</taxon>
        <taxon>Halobacteriales</taxon>
        <taxon>Natrialbaceae</taxon>
        <taxon>Halostagnicola</taxon>
    </lineage>
</organism>
<name>W0JQT1_9EURY</name>
<dbReference type="PANTHER" id="PTHR42987">
    <property type="entry name" value="PEPTIDASE S49"/>
    <property type="match status" value="1"/>
</dbReference>
<evidence type="ECO:0000259" key="6">
    <source>
        <dbReference type="Pfam" id="PF01343"/>
    </source>
</evidence>
<keyword evidence="8" id="KW-1185">Reference proteome</keyword>
<proteinExistence type="inferred from homology"/>
<feature type="compositionally biased region" description="Low complexity" evidence="5">
    <location>
        <begin position="138"/>
        <end position="149"/>
    </location>
</feature>
<reference evidence="7 8" key="1">
    <citation type="submission" date="2014-01" db="EMBL/GenBank/DDBJ databases">
        <authorList>
            <consortium name="DOE Joint Genome Institute"/>
            <person name="Anderson I."/>
            <person name="Huntemann M."/>
            <person name="Han J."/>
            <person name="Chen A."/>
            <person name="Kyrpides N."/>
            <person name="Mavromatis K."/>
            <person name="Markowitz V."/>
            <person name="Palaniappan K."/>
            <person name="Ivanova N."/>
            <person name="Schaumberg A."/>
            <person name="Pati A."/>
            <person name="Liolios K."/>
            <person name="Nordberg H.P."/>
            <person name="Cantor M.N."/>
            <person name="Hua S.X."/>
            <person name="Woyke T."/>
        </authorList>
    </citation>
    <scope>NUCLEOTIDE SEQUENCE [LARGE SCALE GENOMIC DNA]</scope>
    <source>
        <strain evidence="7 8">XH-48</strain>
    </source>
</reference>
<dbReference type="EMBL" id="CP007055">
    <property type="protein sequence ID" value="AHF99322.1"/>
    <property type="molecule type" value="Genomic_DNA"/>
</dbReference>
<evidence type="ECO:0000256" key="5">
    <source>
        <dbReference type="SAM" id="MobiDB-lite"/>
    </source>
</evidence>
<sequence length="312" mass="32875">MSVHMTLWPFNRLSRGQQVAVVALLAIAAGALVAPQVYAFGSDGDATVKVVEVNGMIDSSTSQQFEDELRDARHNDSVEAVVLEVDSGGGQPASSERMYTAVERTTKEMPVTAYVDSIGASGAYYAMLPADEIYVSPSSSVGSVGVTGPAPAPTGPSEGQTAPDKGSLHPDDDRAGTELIQEMFIDSVMEQRGDKIDLSREEVAHARTYYGTEAVDNGYADQIGTLDDAIHHAADSAGVDSYDLEFNRSESSDIGILGLEATENGEVAIEDSGGSSINPYQPQLIAPEVWHHEVAPQLPDSDAGATVGGDQQ</sequence>
<gene>
    <name evidence="7" type="ORF">HALLA_11080</name>
</gene>
<feature type="domain" description="Peptidase S49" evidence="6">
    <location>
        <begin position="179"/>
        <end position="239"/>
    </location>
</feature>
<dbReference type="PATRIC" id="fig|797299.3.peg.1250"/>
<dbReference type="InterPro" id="IPR002142">
    <property type="entry name" value="Peptidase_S49"/>
</dbReference>
<evidence type="ECO:0000313" key="7">
    <source>
        <dbReference type="EMBL" id="AHF99322.1"/>
    </source>
</evidence>
<comment type="similarity">
    <text evidence="1">Belongs to the peptidase S49 family.</text>
</comment>
<evidence type="ECO:0000256" key="2">
    <source>
        <dbReference type="ARBA" id="ARBA00022670"/>
    </source>
</evidence>
<dbReference type="InterPro" id="IPR029045">
    <property type="entry name" value="ClpP/crotonase-like_dom_sf"/>
</dbReference>
<dbReference type="KEGG" id="hlr:HALLA_11080"/>
<keyword evidence="3" id="KW-0378">Hydrolase</keyword>
<protein>
    <submittedName>
        <fullName evidence="7">Peptidase S49</fullName>
    </submittedName>
</protein>
<keyword evidence="4" id="KW-0720">Serine protease</keyword>
<evidence type="ECO:0000256" key="4">
    <source>
        <dbReference type="ARBA" id="ARBA00022825"/>
    </source>
</evidence>
<dbReference type="STRING" id="797299.HALLA_11080"/>